<dbReference type="PROSITE" id="PS50016">
    <property type="entry name" value="ZF_PHD_2"/>
    <property type="match status" value="1"/>
</dbReference>
<dbReference type="Pfam" id="PF21743">
    <property type="entry name" value="PTM_DIR17_Tudor"/>
    <property type="match status" value="1"/>
</dbReference>
<dbReference type="Gene3D" id="3.30.40.10">
    <property type="entry name" value="Zinc/RING finger domain, C3HC4 (zinc finger)"/>
    <property type="match status" value="1"/>
</dbReference>
<dbReference type="PROSITE" id="PS50827">
    <property type="entry name" value="DDT"/>
    <property type="match status" value="1"/>
</dbReference>
<protein>
    <recommendedName>
        <fullName evidence="12">DDT domain-containing protein PTM</fullName>
    </recommendedName>
</protein>
<evidence type="ECO:0000259" key="8">
    <source>
        <dbReference type="PROSITE" id="PS50016"/>
    </source>
</evidence>
<keyword evidence="3 6" id="KW-0863">Zinc-finger</keyword>
<feature type="compositionally biased region" description="Basic residues" evidence="7">
    <location>
        <begin position="69"/>
        <end position="82"/>
    </location>
</feature>
<dbReference type="InterPro" id="IPR056618">
    <property type="entry name" value="Chromo_PTM"/>
</dbReference>
<dbReference type="Pfam" id="PF00628">
    <property type="entry name" value="PHD"/>
    <property type="match status" value="1"/>
</dbReference>
<evidence type="ECO:0000256" key="3">
    <source>
        <dbReference type="ARBA" id="ARBA00022771"/>
    </source>
</evidence>
<dbReference type="SUPFAM" id="SSF57903">
    <property type="entry name" value="FYVE/PHD zinc finger"/>
    <property type="match status" value="1"/>
</dbReference>
<dbReference type="InterPro" id="IPR047365">
    <property type="entry name" value="Tudor_AtPTM-like"/>
</dbReference>
<evidence type="ECO:0000256" key="2">
    <source>
        <dbReference type="ARBA" id="ARBA00022723"/>
    </source>
</evidence>
<dbReference type="PROSITE" id="PS01359">
    <property type="entry name" value="ZF_PHD_1"/>
    <property type="match status" value="1"/>
</dbReference>
<evidence type="ECO:0000259" key="9">
    <source>
        <dbReference type="PROSITE" id="PS50827"/>
    </source>
</evidence>
<dbReference type="InterPro" id="IPR013083">
    <property type="entry name" value="Znf_RING/FYVE/PHD"/>
</dbReference>
<feature type="domain" description="DDT" evidence="9">
    <location>
        <begin position="429"/>
        <end position="489"/>
    </location>
</feature>
<dbReference type="InterPro" id="IPR019787">
    <property type="entry name" value="Znf_PHD-finger"/>
</dbReference>
<gene>
    <name evidence="10" type="ORF">JRO89_XSUnG0110200</name>
</gene>
<dbReference type="PANTHER" id="PTHR46508">
    <property type="entry name" value="PHD FINGER FAMILY PROTEIN"/>
    <property type="match status" value="1"/>
</dbReference>
<feature type="domain" description="PHD-type" evidence="8">
    <location>
        <begin position="625"/>
        <end position="672"/>
    </location>
</feature>
<keyword evidence="5" id="KW-0539">Nucleus</keyword>
<keyword evidence="2" id="KW-0479">Metal-binding</keyword>
<evidence type="ECO:0000256" key="4">
    <source>
        <dbReference type="ARBA" id="ARBA00022833"/>
    </source>
</evidence>
<dbReference type="CDD" id="cd15532">
    <property type="entry name" value="PHD2_CHD_II"/>
    <property type="match status" value="1"/>
</dbReference>
<reference evidence="10 11" key="1">
    <citation type="submission" date="2021-02" db="EMBL/GenBank/DDBJ databases">
        <title>Plant Genome Project.</title>
        <authorList>
            <person name="Zhang R.-G."/>
        </authorList>
    </citation>
    <scope>NUCLEOTIDE SEQUENCE [LARGE SCALE GENOMIC DNA]</scope>
    <source>
        <tissue evidence="10">Leaves</tissue>
    </source>
</reference>
<dbReference type="InterPro" id="IPR028942">
    <property type="entry name" value="WHIM1_dom"/>
</dbReference>
<dbReference type="Pfam" id="PF15612">
    <property type="entry name" value="WHIM1"/>
    <property type="match status" value="1"/>
</dbReference>
<comment type="caution">
    <text evidence="10">The sequence shown here is derived from an EMBL/GenBank/DDBJ whole genome shotgun (WGS) entry which is preliminary data.</text>
</comment>
<evidence type="ECO:0008006" key="12">
    <source>
        <dbReference type="Google" id="ProtNLM"/>
    </source>
</evidence>
<dbReference type="Proteomes" id="UP000827721">
    <property type="component" value="Unassembled WGS sequence"/>
</dbReference>
<proteinExistence type="predicted"/>
<name>A0ABQ8GYI3_9ROSI</name>
<dbReference type="InterPro" id="IPR018501">
    <property type="entry name" value="DDT_dom"/>
</dbReference>
<organism evidence="10 11">
    <name type="scientific">Xanthoceras sorbifolium</name>
    <dbReference type="NCBI Taxonomy" id="99658"/>
    <lineage>
        <taxon>Eukaryota</taxon>
        <taxon>Viridiplantae</taxon>
        <taxon>Streptophyta</taxon>
        <taxon>Embryophyta</taxon>
        <taxon>Tracheophyta</taxon>
        <taxon>Spermatophyta</taxon>
        <taxon>Magnoliopsida</taxon>
        <taxon>eudicotyledons</taxon>
        <taxon>Gunneridae</taxon>
        <taxon>Pentapetalae</taxon>
        <taxon>rosids</taxon>
        <taxon>malvids</taxon>
        <taxon>Sapindales</taxon>
        <taxon>Sapindaceae</taxon>
        <taxon>Xanthoceroideae</taxon>
        <taxon>Xanthoceras</taxon>
    </lineage>
</organism>
<keyword evidence="11" id="KW-1185">Reference proteome</keyword>
<evidence type="ECO:0000256" key="6">
    <source>
        <dbReference type="PROSITE-ProRule" id="PRU00146"/>
    </source>
</evidence>
<dbReference type="InterPro" id="IPR001965">
    <property type="entry name" value="Znf_PHD"/>
</dbReference>
<dbReference type="InterPro" id="IPR011011">
    <property type="entry name" value="Znf_FYVE_PHD"/>
</dbReference>
<evidence type="ECO:0000256" key="1">
    <source>
        <dbReference type="ARBA" id="ARBA00004123"/>
    </source>
</evidence>
<comment type="subcellular location">
    <subcellularLocation>
        <location evidence="1">Nucleus</location>
    </subcellularLocation>
</comment>
<evidence type="ECO:0000256" key="5">
    <source>
        <dbReference type="ARBA" id="ARBA00023242"/>
    </source>
</evidence>
<accession>A0ABQ8GYI3</accession>
<dbReference type="CDD" id="cd20401">
    <property type="entry name" value="Tudor_AtPTM-like"/>
    <property type="match status" value="1"/>
</dbReference>
<feature type="region of interest" description="Disordered" evidence="7">
    <location>
        <begin position="64"/>
        <end position="91"/>
    </location>
</feature>
<dbReference type="PANTHER" id="PTHR46508:SF5">
    <property type="entry name" value="PHD-FINGER AND DNA BINDING DOMAIN-CONTAINING PROTEIN"/>
    <property type="match status" value="1"/>
</dbReference>
<evidence type="ECO:0000313" key="11">
    <source>
        <dbReference type="Proteomes" id="UP000827721"/>
    </source>
</evidence>
<dbReference type="SMART" id="SM00571">
    <property type="entry name" value="DDT"/>
    <property type="match status" value="1"/>
</dbReference>
<evidence type="ECO:0000256" key="7">
    <source>
        <dbReference type="SAM" id="MobiDB-lite"/>
    </source>
</evidence>
<sequence length="1387" mass="155389">MEFVGRTVKKEFHGVGVFTGVVHSYDESSKFFEIVYEDGDSEEMDLSEVASLLDKDRVWKENESDPVHVKPRLGRKPKKRPRVERNRGGFREESGKLDETLEKECCGVNANLVDGFVDLNDGVFESLRGSDSVNCKFSRNVELEGIPEKGCEVVGDLREMGSVNGNLMVDVEIKEGFDLNAGFNFNLNDDNVEGNDNMSLQKLKRQCIDLNLDANGEMEENLEIAETQKRECGFDLNLGVDDESKDDKDGDCARQVKEFASLHKVEEVVANGALKEVIVTQDFGLELVDSVRKEESVSIKDLKARDDTDGVRFKEALTTSGIEATDGCGGDEGSSYKRVSGRRKKRKVVHNVNSLNEMVLRRSTRRGSARNNVLSSTSCVVNDISSSSAAGLLMEELPVLSTGERVQEPVILPPKLQLPPSSQNLDLDGIPVLDVFSIYACLRSFSTLLFLSPFELEDFVTALKCQSSNSLFDCIHVSILHTLRKHLEHLSKEGSESASNCLRSLNWGLLDSVTWPVFMIEYLMIHSSGLKPGFELSQLKLFKSEYYKQPVSVKVEMLRCLCDDMIEVEAIRLELNRRSSAAEPDMDFDRNTNNEVGKKRRVVMDMSAASCLTEEVVDDANDWNSDECFLCKMDGNLLCCDGCPAAYHSKCVGVANDLLPEGDWFCPECAIDRGKPCVKPSKLLRGAELLGVDHHGRLYFSSCGYLLVSNSCDTECTFSFYHRNELNVVIDVLKSSDTFYGGIINAICQEWDITVGLNGVSNLDSLNAEYSDMHTKAERPAISMPSASLVSSETHAVMSETVKEGKPEGNFLSGYSCHLDSDVPKSVSILDSVTAMEMPNISSEGSAETTEMRATFQNFQKHCPKYSNRAAKFSNQSEVPRKLPTFGDSSMTSTCSDINQKVKSSTSSVINTRLGGRSQVQCDIAYVNCYGFAQTASSIAEELHKSPNEIKELSIKSEEEMISTQMKAILKKWDKFCWPNIQDLNVDIQREKCGWCFSCKAPAVEADCLFNMNNGSVFGRLESEVVGFQSKRNKKGHLIDVICHILSIEDRLRGLLLGPWLNPHYSKLWRKNSLKTADVTSAKQLLLTLESNLHHLAISAEWLKLVDSVVTIGSASHIVINSSRAKNGVSRKRGRYLDFESKPSSNASGGLRIYWWRGGRVSRQLFNWKVLPHSLVSKAARQAGRMKIPGILYPESSDFAKRSRNVAWRAAVESSATVEQLAIQVREFDSNIRWNDIENTHPLCAMDKEFRKSSRLFKKAIVRRKCLKEGEGVKYLVDFGKRRSVPDIVVKHGSKVEDSSSEKKKYWLSESYVPLHLLKGFEERRLARKSSKLTSGKLLEANKVMKKSSRKKGFSYLFSKAERSEYYQCVHCKKDVLIRYCNIVYCF</sequence>
<dbReference type="InterPro" id="IPR019786">
    <property type="entry name" value="Zinc_finger_PHD-type_CS"/>
</dbReference>
<dbReference type="EMBL" id="JAFEMO010000262">
    <property type="protein sequence ID" value="KAH7521116.1"/>
    <property type="molecule type" value="Genomic_DNA"/>
</dbReference>
<keyword evidence="4" id="KW-0862">Zinc</keyword>
<dbReference type="Pfam" id="PF24294">
    <property type="entry name" value="Chromo_PTM"/>
    <property type="match status" value="1"/>
</dbReference>
<dbReference type="SMART" id="SM00249">
    <property type="entry name" value="PHD"/>
    <property type="match status" value="1"/>
</dbReference>
<dbReference type="Pfam" id="PF02791">
    <property type="entry name" value="DDT"/>
    <property type="match status" value="1"/>
</dbReference>
<evidence type="ECO:0000313" key="10">
    <source>
        <dbReference type="EMBL" id="KAH7521116.1"/>
    </source>
</evidence>